<evidence type="ECO:0000313" key="1">
    <source>
        <dbReference type="EMBL" id="TKD17946.1"/>
    </source>
</evidence>
<gene>
    <name evidence="1" type="ORF">FBT96_12445</name>
</gene>
<sequence>MGALGSKLRTLEGGGLMFRCPGCGDPHAVWVGYGPGPRWGWNYSGDAPTFTPSILVTWTEPSDVPEEFYDTSKDIKRVCHSFVTDGRIQFLADCTHALAGQTVDLPDWKEDP</sequence>
<keyword evidence="1" id="KW-0503">Monooxygenase</keyword>
<protein>
    <submittedName>
        <fullName evidence="1">Ammonia monooxygenase</fullName>
    </submittedName>
</protein>
<dbReference type="GO" id="GO:0004497">
    <property type="term" value="F:monooxygenase activity"/>
    <property type="evidence" value="ECO:0007669"/>
    <property type="project" value="UniProtKB-KW"/>
</dbReference>
<evidence type="ECO:0000313" key="2">
    <source>
        <dbReference type="Proteomes" id="UP000310597"/>
    </source>
</evidence>
<dbReference type="RefSeq" id="WP_136907104.1">
    <property type="nucleotide sequence ID" value="NZ_CP198940.1"/>
</dbReference>
<dbReference type="OrthoDB" id="5196042at2"/>
<dbReference type="EMBL" id="SWJZ01000050">
    <property type="protein sequence ID" value="TKD17946.1"/>
    <property type="molecule type" value="Genomic_DNA"/>
</dbReference>
<reference evidence="1 2" key="1">
    <citation type="submission" date="2019-04" db="EMBL/GenBank/DDBJ databases">
        <title>Draft Whole-Genome sequence of the purple photosynthetic bacterium Rhodobacter capsulatus SP108 with an indigenous class A beta-lactamase.</title>
        <authorList>
            <person name="Robertson S."/>
            <person name="Meyer T.E."/>
            <person name="Kyndt J.A."/>
        </authorList>
    </citation>
    <scope>NUCLEOTIDE SEQUENCE [LARGE SCALE GENOMIC DNA]</scope>
    <source>
        <strain evidence="1 2">SP108</strain>
    </source>
</reference>
<keyword evidence="1" id="KW-0560">Oxidoreductase</keyword>
<dbReference type="Proteomes" id="UP000310597">
    <property type="component" value="Unassembled WGS sequence"/>
</dbReference>
<accession>A0A4U1JRB5</accession>
<dbReference type="Pfam" id="PF20137">
    <property type="entry name" value="BubE"/>
    <property type="match status" value="1"/>
</dbReference>
<proteinExistence type="predicted"/>
<name>A0A4U1JRB5_RHOCA</name>
<comment type="caution">
    <text evidence="1">The sequence shown here is derived from an EMBL/GenBank/DDBJ whole genome shotgun (WGS) entry which is preliminary data.</text>
</comment>
<dbReference type="AlphaFoldDB" id="A0A4U1JRB5"/>
<dbReference type="InterPro" id="IPR045384">
    <property type="entry name" value="DUF6527"/>
</dbReference>
<organism evidence="1 2">
    <name type="scientific">Rhodobacter capsulatus</name>
    <name type="common">Rhodopseudomonas capsulata</name>
    <dbReference type="NCBI Taxonomy" id="1061"/>
    <lineage>
        <taxon>Bacteria</taxon>
        <taxon>Pseudomonadati</taxon>
        <taxon>Pseudomonadota</taxon>
        <taxon>Alphaproteobacteria</taxon>
        <taxon>Rhodobacterales</taxon>
        <taxon>Rhodobacter group</taxon>
        <taxon>Rhodobacter</taxon>
    </lineage>
</organism>